<sequence length="224" mass="24022">MTTSDSGLPPGKRGIAGTIDGDLEPCWLCGRSVAARALFCHACGAVLPPRALDPFTRLGLERRFDLDLEQVGRQFAGFSRALDPERFAARGARQQANARAQADALEEAFETLRDPVRRARALLALMDVSPLPPPETPDEEVADLAEQLAAAAAAEDAVAVDRLGNAVTQRIEACIKYLAPALRNAQADPARSEGALRILARLEQLEALAQEARDRRAALAPRGP</sequence>
<dbReference type="InterPro" id="IPR036869">
    <property type="entry name" value="J_dom_sf"/>
</dbReference>
<dbReference type="PANTHER" id="PTHR14021:SF15">
    <property type="entry name" value="IRON-SULFUR CLUSTER CO-CHAPERONE PROTEIN HSCB"/>
    <property type="match status" value="1"/>
</dbReference>
<dbReference type="KEGG" id="azz:DEW08_09905"/>
<reference evidence="2" key="1">
    <citation type="submission" date="2018-05" db="EMBL/GenBank/DDBJ databases">
        <title>Azospirillum thermophila sp. nov., a novel isolated from hot spring.</title>
        <authorList>
            <person name="Zhao Z."/>
        </authorList>
    </citation>
    <scope>NUCLEOTIDE SEQUENCE [LARGE SCALE GENOMIC DNA]</scope>
    <source>
        <strain evidence="2">CFH 70021</strain>
    </source>
</reference>
<gene>
    <name evidence="1" type="ORF">DEW08_09905</name>
</gene>
<proteinExistence type="predicted"/>
<dbReference type="PANTHER" id="PTHR14021">
    <property type="entry name" value="IRON-SULFUR CLUSTER CO-CHAPERONE PROTEIN HSCB"/>
    <property type="match status" value="1"/>
</dbReference>
<dbReference type="OrthoDB" id="287587at2"/>
<evidence type="ECO:0000313" key="2">
    <source>
        <dbReference type="Proteomes" id="UP000245629"/>
    </source>
</evidence>
<dbReference type="GO" id="GO:0044571">
    <property type="term" value="P:[2Fe-2S] cluster assembly"/>
    <property type="evidence" value="ECO:0007669"/>
    <property type="project" value="InterPro"/>
</dbReference>
<dbReference type="GO" id="GO:0051087">
    <property type="term" value="F:protein-folding chaperone binding"/>
    <property type="evidence" value="ECO:0007669"/>
    <property type="project" value="InterPro"/>
</dbReference>
<dbReference type="EMBL" id="CP029353">
    <property type="protein sequence ID" value="AWK86511.1"/>
    <property type="molecule type" value="Genomic_DNA"/>
</dbReference>
<dbReference type="Gene3D" id="1.10.287.110">
    <property type="entry name" value="DnaJ domain"/>
    <property type="match status" value="1"/>
</dbReference>
<dbReference type="AlphaFoldDB" id="A0A2S2CPT4"/>
<organism evidence="1 2">
    <name type="scientific">Azospirillum thermophilum</name>
    <dbReference type="NCBI Taxonomy" id="2202148"/>
    <lineage>
        <taxon>Bacteria</taxon>
        <taxon>Pseudomonadati</taxon>
        <taxon>Pseudomonadota</taxon>
        <taxon>Alphaproteobacteria</taxon>
        <taxon>Rhodospirillales</taxon>
        <taxon>Azospirillaceae</taxon>
        <taxon>Azospirillum</taxon>
    </lineage>
</organism>
<keyword evidence="2" id="KW-1185">Reference proteome</keyword>
<dbReference type="RefSeq" id="WP_109326662.1">
    <property type="nucleotide sequence ID" value="NZ_CP029353.1"/>
</dbReference>
<evidence type="ECO:0000313" key="1">
    <source>
        <dbReference type="EMBL" id="AWK86511.1"/>
    </source>
</evidence>
<name>A0A2S2CPT4_9PROT</name>
<accession>A0A2S2CPT4</accession>
<dbReference type="Proteomes" id="UP000245629">
    <property type="component" value="Chromosome 2"/>
</dbReference>
<dbReference type="InterPro" id="IPR004640">
    <property type="entry name" value="HscB"/>
</dbReference>
<dbReference type="SUPFAM" id="SSF46565">
    <property type="entry name" value="Chaperone J-domain"/>
    <property type="match status" value="1"/>
</dbReference>
<protein>
    <submittedName>
        <fullName evidence="1">Molecular chaperone DnaJ</fullName>
    </submittedName>
</protein>
<dbReference type="GO" id="GO:0001671">
    <property type="term" value="F:ATPase activator activity"/>
    <property type="evidence" value="ECO:0007669"/>
    <property type="project" value="InterPro"/>
</dbReference>